<evidence type="ECO:0000256" key="1">
    <source>
        <dbReference type="ARBA" id="ARBA00004141"/>
    </source>
</evidence>
<dbReference type="InterPro" id="IPR036719">
    <property type="entry name" value="Neuro-gated_channel_TM_sf"/>
</dbReference>
<gene>
    <name evidence="11" type="primary">LOC117647891</name>
</gene>
<keyword evidence="10" id="KW-1185">Reference proteome</keyword>
<proteinExistence type="predicted"/>
<feature type="signal peptide" evidence="7">
    <location>
        <begin position="1"/>
        <end position="20"/>
    </location>
</feature>
<keyword evidence="3 6" id="KW-1133">Transmembrane helix</keyword>
<dbReference type="InterPro" id="IPR038050">
    <property type="entry name" value="Neuro_actylchol_rec"/>
</dbReference>
<evidence type="ECO:0000256" key="5">
    <source>
        <dbReference type="SAM" id="MobiDB-lite"/>
    </source>
</evidence>
<keyword evidence="2 6" id="KW-0812">Transmembrane</keyword>
<feature type="chain" id="PRO_5028311154" evidence="7">
    <location>
        <begin position="21"/>
        <end position="417"/>
    </location>
</feature>
<dbReference type="CDD" id="cd19051">
    <property type="entry name" value="LGIC_TM_cation"/>
    <property type="match status" value="1"/>
</dbReference>
<organism evidence="11">
    <name type="scientific">Thrips palmi</name>
    <name type="common">Melon thrips</name>
    <dbReference type="NCBI Taxonomy" id="161013"/>
    <lineage>
        <taxon>Eukaryota</taxon>
        <taxon>Metazoa</taxon>
        <taxon>Ecdysozoa</taxon>
        <taxon>Arthropoda</taxon>
        <taxon>Hexapoda</taxon>
        <taxon>Insecta</taxon>
        <taxon>Pterygota</taxon>
        <taxon>Neoptera</taxon>
        <taxon>Paraneoptera</taxon>
        <taxon>Thysanoptera</taxon>
        <taxon>Terebrantia</taxon>
        <taxon>Thripoidea</taxon>
        <taxon>Thripidae</taxon>
        <taxon>Thrips</taxon>
    </lineage>
</organism>
<evidence type="ECO:0000259" key="9">
    <source>
        <dbReference type="Pfam" id="PF02932"/>
    </source>
</evidence>
<reference evidence="11" key="1">
    <citation type="submission" date="2025-08" db="UniProtKB">
        <authorList>
            <consortium name="RefSeq"/>
        </authorList>
    </citation>
    <scope>IDENTIFICATION</scope>
    <source>
        <tissue evidence="11">Total insect</tissue>
    </source>
</reference>
<dbReference type="Pfam" id="PF02931">
    <property type="entry name" value="Neur_chan_LBD"/>
    <property type="match status" value="1"/>
</dbReference>
<dbReference type="Gene3D" id="1.20.58.390">
    <property type="entry name" value="Neurotransmitter-gated ion-channel transmembrane domain"/>
    <property type="match status" value="1"/>
</dbReference>
<dbReference type="GO" id="GO:0005230">
    <property type="term" value="F:extracellular ligand-gated monoatomic ion channel activity"/>
    <property type="evidence" value="ECO:0007669"/>
    <property type="project" value="InterPro"/>
</dbReference>
<dbReference type="AlphaFoldDB" id="A0A6P8ZQF5"/>
<protein>
    <submittedName>
        <fullName evidence="11">Acetylcholine receptor subunit gamma-like isoform X2</fullName>
    </submittedName>
</protein>
<feature type="domain" description="Neurotransmitter-gated ion-channel ligand-binding" evidence="8">
    <location>
        <begin position="36"/>
        <end position="126"/>
    </location>
</feature>
<dbReference type="Proteomes" id="UP000515158">
    <property type="component" value="Unplaced"/>
</dbReference>
<name>A0A6P8ZQF5_THRPL</name>
<dbReference type="Gene3D" id="2.70.170.10">
    <property type="entry name" value="Neurotransmitter-gated ion-channel ligand-binding domain"/>
    <property type="match status" value="1"/>
</dbReference>
<feature type="transmembrane region" description="Helical" evidence="6">
    <location>
        <begin position="389"/>
        <end position="415"/>
    </location>
</feature>
<comment type="subcellular location">
    <subcellularLocation>
        <location evidence="1">Membrane</location>
        <topology evidence="1">Multi-pass membrane protein</topology>
    </subcellularLocation>
</comment>
<dbReference type="GO" id="GO:0004888">
    <property type="term" value="F:transmembrane signaling receptor activity"/>
    <property type="evidence" value="ECO:0007669"/>
    <property type="project" value="InterPro"/>
</dbReference>
<evidence type="ECO:0000256" key="7">
    <source>
        <dbReference type="SAM" id="SignalP"/>
    </source>
</evidence>
<dbReference type="InterPro" id="IPR006029">
    <property type="entry name" value="Neurotrans-gated_channel_TM"/>
</dbReference>
<evidence type="ECO:0000313" key="11">
    <source>
        <dbReference type="RefSeq" id="XP_034245764.1"/>
    </source>
</evidence>
<dbReference type="OrthoDB" id="410315at2759"/>
<feature type="transmembrane region" description="Helical" evidence="6">
    <location>
        <begin position="202"/>
        <end position="222"/>
    </location>
</feature>
<evidence type="ECO:0000259" key="8">
    <source>
        <dbReference type="Pfam" id="PF02931"/>
    </source>
</evidence>
<feature type="domain" description="Neurotransmitter-gated ion-channel transmembrane" evidence="9">
    <location>
        <begin position="205"/>
        <end position="411"/>
    </location>
</feature>
<evidence type="ECO:0000256" key="4">
    <source>
        <dbReference type="ARBA" id="ARBA00023136"/>
    </source>
</evidence>
<evidence type="ECO:0000313" key="10">
    <source>
        <dbReference type="Proteomes" id="UP000515158"/>
    </source>
</evidence>
<feature type="region of interest" description="Disordered" evidence="5">
    <location>
        <begin position="353"/>
        <end position="373"/>
    </location>
</feature>
<dbReference type="GeneID" id="117647891"/>
<dbReference type="Pfam" id="PF02932">
    <property type="entry name" value="Neur_chan_memb"/>
    <property type="match status" value="1"/>
</dbReference>
<dbReference type="RefSeq" id="XP_034245764.1">
    <property type="nucleotide sequence ID" value="XM_034389873.1"/>
</dbReference>
<keyword evidence="7" id="KW-0732">Signal</keyword>
<dbReference type="InterPro" id="IPR006201">
    <property type="entry name" value="Neur_channel"/>
</dbReference>
<dbReference type="SUPFAM" id="SSF90112">
    <property type="entry name" value="Neurotransmitter-gated ion-channel transmembrane pore"/>
    <property type="match status" value="1"/>
</dbReference>
<evidence type="ECO:0000256" key="2">
    <source>
        <dbReference type="ARBA" id="ARBA00022692"/>
    </source>
</evidence>
<keyword evidence="4 6" id="KW-0472">Membrane</keyword>
<feature type="transmembrane region" description="Helical" evidence="6">
    <location>
        <begin position="259"/>
        <end position="283"/>
    </location>
</feature>
<dbReference type="GO" id="GO:0016020">
    <property type="term" value="C:membrane"/>
    <property type="evidence" value="ECO:0007669"/>
    <property type="project" value="UniProtKB-SubCell"/>
</dbReference>
<dbReference type="PANTHER" id="PTHR18945">
    <property type="entry name" value="NEUROTRANSMITTER GATED ION CHANNEL"/>
    <property type="match status" value="1"/>
</dbReference>
<dbReference type="InterPro" id="IPR006202">
    <property type="entry name" value="Neur_chan_lig-bd"/>
</dbReference>
<sequence length="417" mass="46565">MDSLWTYCAFLAALAVLVRGEEGSAASQVSHDLVMKLLNHLAEKRDPLVRPDLNATNLDVTLGVKHLTLDERYSTISVNAWIKMEWRDTRLAWADTEEFKPIMMMHLESGWYWKPDFTLKNSLAGKAATLQFGSWTLDRDELTYDKVKVHLEFPGQTGEYVVDRVIIDQDLMVEQSIDSGSQEYDQVDFIFLVHREPGTYRAIIFTPAAVVIILCLSTFWLPPRAGEKVVLGGVNAMLICFFLIYFAHSLPILTDQTPFIVMFYSASLYLVSVSLVASVLVLNISRQPHAAKLPWALMSVLTGPCGRALLLTGYIEQIMGMDVGPCRGRAGSRRQEEVPVVMHEELTETLTFGQRQGDAAGPQEQGESGRASRATGEIACRSVNPNMDWLLLGAAIDRVLFVVYSLLFVCLAIAFHL</sequence>
<evidence type="ECO:0000256" key="6">
    <source>
        <dbReference type="SAM" id="Phobius"/>
    </source>
</evidence>
<accession>A0A6P8ZQF5</accession>
<feature type="transmembrane region" description="Helical" evidence="6">
    <location>
        <begin position="229"/>
        <end position="247"/>
    </location>
</feature>
<evidence type="ECO:0000256" key="3">
    <source>
        <dbReference type="ARBA" id="ARBA00022989"/>
    </source>
</evidence>
<dbReference type="InterPro" id="IPR036734">
    <property type="entry name" value="Neur_chan_lig-bd_sf"/>
</dbReference>
<dbReference type="SUPFAM" id="SSF63712">
    <property type="entry name" value="Nicotinic receptor ligand binding domain-like"/>
    <property type="match status" value="1"/>
</dbReference>